<reference evidence="1" key="1">
    <citation type="journal article" date="2020" name="Nature">
        <title>Giant virus diversity and host interactions through global metagenomics.</title>
        <authorList>
            <person name="Schulz F."/>
            <person name="Roux S."/>
            <person name="Paez-Espino D."/>
            <person name="Jungbluth S."/>
            <person name="Walsh D.A."/>
            <person name="Denef V.J."/>
            <person name="McMahon K.D."/>
            <person name="Konstantinidis K.T."/>
            <person name="Eloe-Fadrosh E.A."/>
            <person name="Kyrpides N.C."/>
            <person name="Woyke T."/>
        </authorList>
    </citation>
    <scope>NUCLEOTIDE SEQUENCE</scope>
    <source>
        <strain evidence="1">GVMAG-M-3300027708-5</strain>
    </source>
</reference>
<evidence type="ECO:0008006" key="2">
    <source>
        <dbReference type="Google" id="ProtNLM"/>
    </source>
</evidence>
<accession>A0A6C0JJ81</accession>
<proteinExistence type="predicted"/>
<protein>
    <recommendedName>
        <fullName evidence="2">MORN repeat-containing protein</fullName>
    </recommendedName>
</protein>
<name>A0A6C0JJ81_9ZZZZ</name>
<dbReference type="EMBL" id="MN740404">
    <property type="protein sequence ID" value="QHU04810.1"/>
    <property type="molecule type" value="Genomic_DNA"/>
</dbReference>
<sequence>METADVVINCPDGSIFNGSKKKTHMTIIQYFGIITWPDGKQFEGEIYDNGDPKKGRMTFLNGDYFDGTYSDDRWTGEDEGILQCKNGDKQVGKFRMGNLCDGIKYFADGRPDELVLY</sequence>
<evidence type="ECO:0000313" key="1">
    <source>
        <dbReference type="EMBL" id="QHU04810.1"/>
    </source>
</evidence>
<dbReference type="SUPFAM" id="SSF82185">
    <property type="entry name" value="Histone H3 K4-specific methyltransferase SET7/9 N-terminal domain"/>
    <property type="match status" value="1"/>
</dbReference>
<organism evidence="1">
    <name type="scientific">viral metagenome</name>
    <dbReference type="NCBI Taxonomy" id="1070528"/>
    <lineage>
        <taxon>unclassified sequences</taxon>
        <taxon>metagenomes</taxon>
        <taxon>organismal metagenomes</taxon>
    </lineage>
</organism>
<dbReference type="AlphaFoldDB" id="A0A6C0JJ81"/>